<name>A0A345XWG4_9ACTN</name>
<sequence>MTLYVDTGWILNVQVEVSPANTPVRDWGALQCMAERHRYERFAGEAYYEEPASRAATFLHTALLLEPFSDFNASIGAGCADMYMRQSDQPFIPPPGAMAQLVREIRAERTGLAAIARRLREWKE</sequence>
<keyword evidence="2" id="KW-1185">Reference proteome</keyword>
<reference evidence="1 2" key="1">
    <citation type="submission" date="2018-07" db="EMBL/GenBank/DDBJ databases">
        <title>Draft genome of the type strain Streptomyces armeniacus ATCC 15676.</title>
        <authorList>
            <person name="Labana P."/>
            <person name="Gosse J.T."/>
            <person name="Boddy C.N."/>
        </authorList>
    </citation>
    <scope>NUCLEOTIDE SEQUENCE [LARGE SCALE GENOMIC DNA]</scope>
    <source>
        <strain evidence="1 2">ATCC 15676</strain>
    </source>
</reference>
<proteinExistence type="predicted"/>
<gene>
    <name evidence="1" type="ORF">DVA86_28615</name>
</gene>
<accession>A0A345XWG4</accession>
<dbReference type="KEGG" id="sarm:DVA86_28615"/>
<organism evidence="1 2">
    <name type="scientific">Streptomyces armeniacus</name>
    <dbReference type="NCBI Taxonomy" id="83291"/>
    <lineage>
        <taxon>Bacteria</taxon>
        <taxon>Bacillati</taxon>
        <taxon>Actinomycetota</taxon>
        <taxon>Actinomycetes</taxon>
        <taxon>Kitasatosporales</taxon>
        <taxon>Streptomycetaceae</taxon>
        <taxon>Streptomyces</taxon>
    </lineage>
</organism>
<evidence type="ECO:0000313" key="2">
    <source>
        <dbReference type="Proteomes" id="UP000254425"/>
    </source>
</evidence>
<dbReference type="EMBL" id="CP031320">
    <property type="protein sequence ID" value="AXK35980.1"/>
    <property type="molecule type" value="Genomic_DNA"/>
</dbReference>
<dbReference type="Proteomes" id="UP000254425">
    <property type="component" value="Chromosome"/>
</dbReference>
<evidence type="ECO:0000313" key="1">
    <source>
        <dbReference type="EMBL" id="AXK35980.1"/>
    </source>
</evidence>
<dbReference type="AlphaFoldDB" id="A0A345XWG4"/>
<protein>
    <submittedName>
        <fullName evidence="1">Uncharacterized protein</fullName>
    </submittedName>
</protein>